<dbReference type="Proteomes" id="UP000264002">
    <property type="component" value="Unassembled WGS sequence"/>
</dbReference>
<reference evidence="2" key="1">
    <citation type="submission" date="2018-08" db="EMBL/GenBank/DDBJ databases">
        <authorList>
            <person name="Grouzdev D.S."/>
            <person name="Krutkina M.S."/>
        </authorList>
    </citation>
    <scope>NUCLEOTIDE SEQUENCE [LARGE SCALE GENOMIC DNA]</scope>
    <source>
        <strain evidence="2">4-11</strain>
    </source>
</reference>
<evidence type="ECO:0008006" key="3">
    <source>
        <dbReference type="Google" id="ProtNLM"/>
    </source>
</evidence>
<dbReference type="OrthoDB" id="9798200at2"/>
<dbReference type="EMBL" id="QUWK01000002">
    <property type="protein sequence ID" value="RFU95872.1"/>
    <property type="molecule type" value="Genomic_DNA"/>
</dbReference>
<evidence type="ECO:0000313" key="1">
    <source>
        <dbReference type="EMBL" id="RFU95872.1"/>
    </source>
</evidence>
<organism evidence="1 2">
    <name type="scientific">Sphaerochaeta halotolerans</name>
    <dbReference type="NCBI Taxonomy" id="2293840"/>
    <lineage>
        <taxon>Bacteria</taxon>
        <taxon>Pseudomonadati</taxon>
        <taxon>Spirochaetota</taxon>
        <taxon>Spirochaetia</taxon>
        <taxon>Spirochaetales</taxon>
        <taxon>Sphaerochaetaceae</taxon>
        <taxon>Sphaerochaeta</taxon>
    </lineage>
</organism>
<name>A0A372MJB1_9SPIR</name>
<gene>
    <name evidence="1" type="ORF">DYP60_02390</name>
</gene>
<evidence type="ECO:0000313" key="2">
    <source>
        <dbReference type="Proteomes" id="UP000264002"/>
    </source>
</evidence>
<dbReference type="AlphaFoldDB" id="A0A372MJB1"/>
<reference evidence="1 2" key="2">
    <citation type="submission" date="2018-09" db="EMBL/GenBank/DDBJ databases">
        <title>Genome of Sphaerochaeta halotolerans strain 4-11.</title>
        <authorList>
            <person name="Nazina T.N."/>
            <person name="Sokolova D.S."/>
        </authorList>
    </citation>
    <scope>NUCLEOTIDE SEQUENCE [LARGE SCALE GENOMIC DNA]</scope>
    <source>
        <strain evidence="1 2">4-11</strain>
    </source>
</reference>
<protein>
    <recommendedName>
        <fullName evidence="3">Transcriptional regulator, AbiEi antitoxin, Type IV TA system</fullName>
    </recommendedName>
</protein>
<sequence>MQSVSNKILARIYSHGRGWAFSKIDFIPPFSDTAVRKALSDFTKKGTICRVSQGIYHYPHYSEILQQYLSPDMEQVAYAYARKFNWRIQPSGNTALNYLGLSTQVSARHLYISDGPSRVYSIGNQSLEFKHMAMKETGLKYRESRLLVQALRALGKEHITPEIIKKITKTMGNVPADKILRDTQQVSVWIYEAIEQILKGSQDG</sequence>
<keyword evidence="2" id="KW-1185">Reference proteome</keyword>
<proteinExistence type="predicted"/>
<dbReference type="RefSeq" id="WP_117329271.1">
    <property type="nucleotide sequence ID" value="NZ_QUWK01000002.1"/>
</dbReference>
<dbReference type="InterPro" id="IPR045738">
    <property type="entry name" value="DUF6088"/>
</dbReference>
<accession>A0A372MJB1</accession>
<dbReference type="Pfam" id="PF19570">
    <property type="entry name" value="DUF6088"/>
    <property type="match status" value="1"/>
</dbReference>
<comment type="caution">
    <text evidence="1">The sequence shown here is derived from an EMBL/GenBank/DDBJ whole genome shotgun (WGS) entry which is preliminary data.</text>
</comment>